<accession>A0ABV5BMQ0</accession>
<evidence type="ECO:0000256" key="4">
    <source>
        <dbReference type="ARBA" id="ARBA00022679"/>
    </source>
</evidence>
<dbReference type="PANTHER" id="PTHR33908:SF11">
    <property type="entry name" value="MEMBRANE PROTEIN"/>
    <property type="match status" value="1"/>
</dbReference>
<evidence type="ECO:0000256" key="1">
    <source>
        <dbReference type="ARBA" id="ARBA00004651"/>
    </source>
</evidence>
<comment type="subcellular location">
    <subcellularLocation>
        <location evidence="1">Cell membrane</location>
        <topology evidence="1">Multi-pass membrane protein</topology>
    </subcellularLocation>
</comment>
<keyword evidence="2" id="KW-1003">Cell membrane</keyword>
<feature type="transmembrane region" description="Helical" evidence="8">
    <location>
        <begin position="325"/>
        <end position="343"/>
    </location>
</feature>
<evidence type="ECO:0000256" key="8">
    <source>
        <dbReference type="SAM" id="Phobius"/>
    </source>
</evidence>
<keyword evidence="6 8" id="KW-1133">Transmembrane helix</keyword>
<feature type="transmembrane region" description="Helical" evidence="8">
    <location>
        <begin position="100"/>
        <end position="118"/>
    </location>
</feature>
<evidence type="ECO:0000259" key="9">
    <source>
        <dbReference type="Pfam" id="PF13231"/>
    </source>
</evidence>
<evidence type="ECO:0000256" key="6">
    <source>
        <dbReference type="ARBA" id="ARBA00022989"/>
    </source>
</evidence>
<dbReference type="PANTHER" id="PTHR33908">
    <property type="entry name" value="MANNOSYLTRANSFERASE YKCB-RELATED"/>
    <property type="match status" value="1"/>
</dbReference>
<name>A0ABV5BMQ0_9LEPT</name>
<keyword evidence="7 8" id="KW-0472">Membrane</keyword>
<organism evidence="10 11">
    <name type="scientific">Leptospira wolffii</name>
    <dbReference type="NCBI Taxonomy" id="409998"/>
    <lineage>
        <taxon>Bacteria</taxon>
        <taxon>Pseudomonadati</taxon>
        <taxon>Spirochaetota</taxon>
        <taxon>Spirochaetia</taxon>
        <taxon>Leptospirales</taxon>
        <taxon>Leptospiraceae</taxon>
        <taxon>Leptospira</taxon>
    </lineage>
</organism>
<evidence type="ECO:0000256" key="2">
    <source>
        <dbReference type="ARBA" id="ARBA00022475"/>
    </source>
</evidence>
<feature type="transmembrane region" description="Helical" evidence="8">
    <location>
        <begin position="530"/>
        <end position="548"/>
    </location>
</feature>
<protein>
    <submittedName>
        <fullName evidence="10">Glycosyltransferase family 39 protein</fullName>
        <ecNumber evidence="10">2.4.-.-</ecNumber>
    </submittedName>
</protein>
<feature type="transmembrane region" description="Helical" evidence="8">
    <location>
        <begin position="472"/>
        <end position="490"/>
    </location>
</feature>
<feature type="transmembrane region" description="Helical" evidence="8">
    <location>
        <begin position="442"/>
        <end position="465"/>
    </location>
</feature>
<evidence type="ECO:0000256" key="5">
    <source>
        <dbReference type="ARBA" id="ARBA00022692"/>
    </source>
</evidence>
<feature type="transmembrane region" description="Helical" evidence="8">
    <location>
        <begin position="363"/>
        <end position="382"/>
    </location>
</feature>
<evidence type="ECO:0000313" key="10">
    <source>
        <dbReference type="EMBL" id="MFB5736577.1"/>
    </source>
</evidence>
<dbReference type="InterPro" id="IPR038731">
    <property type="entry name" value="RgtA/B/C-like"/>
</dbReference>
<keyword evidence="5 8" id="KW-0812">Transmembrane</keyword>
<keyword evidence="11" id="KW-1185">Reference proteome</keyword>
<dbReference type="InterPro" id="IPR050297">
    <property type="entry name" value="LipidA_mod_glycosyltrf_83"/>
</dbReference>
<dbReference type="Proteomes" id="UP001580391">
    <property type="component" value="Unassembled WGS sequence"/>
</dbReference>
<feature type="transmembrane region" description="Helical" evidence="8">
    <location>
        <begin position="34"/>
        <end position="54"/>
    </location>
</feature>
<keyword evidence="3 10" id="KW-0328">Glycosyltransferase</keyword>
<feature type="transmembrane region" description="Helical" evidence="8">
    <location>
        <begin position="233"/>
        <end position="250"/>
    </location>
</feature>
<feature type="transmembrane region" description="Helical" evidence="8">
    <location>
        <begin position="210"/>
        <end position="226"/>
    </location>
</feature>
<dbReference type="RefSeq" id="WP_375516994.1">
    <property type="nucleotide sequence ID" value="NZ_JBHILI010000005.1"/>
</dbReference>
<evidence type="ECO:0000256" key="7">
    <source>
        <dbReference type="ARBA" id="ARBA00023136"/>
    </source>
</evidence>
<keyword evidence="4 10" id="KW-0808">Transferase</keyword>
<sequence>MVIILFLLVFFAFAYFTSIFLKTKGFAKPLSRNATSVTVTALIVGSISLFLVIFDSYKIAYVILILFFLSIAACVSLFSLKVSPFLNPMSGFGKSKDLPASIALFFLVFISAYLYFFFPTEYIKGDRDHGVYVVYGSQIQKTGGLDFDDPNYEDLHKILGDNIVHGYQSIEPNPNSKFHSGSLSPRFYPLYPTFLALASDLFGIDGAIRVNSVFGILSVIFIFLIARRLIGPWGALVAAAFCALNPAQLWNVRTTLSETLGQLLIIFSAYLALDFFRKNKSWMFFAGVVLGLSSFNRIDSLIYFPAIVLFIAYLLFMRKKYLTKGLYFLFGFTILSTLGILYGLTNSKPYILYLWNAKPLLKLTLLCAGSLLFLIALLGLSYFEMGRAFVEKVRSIILKNLLILRILIFATLFSLVCFANFVQPKISARFALDDISFFYKNGFLFFQFYVPFALIVIGIIGLDFLSFRKKYSGAWIFLLLGSFLSFTYLYEPSVMADHFWASRRWVLFSVPFVCIMGVVGIYSFPVKTSFVKWILIFSTILGYSYHLYKRDKLILFERMYSEYSEEFERLTSSLPEEKAIYFTKKEDIASPLRYISGKNTYLIHRVRPFLQRVNPLLEAGWNVYLIDQDFHLKDENVSLEKVERIRLNGNFPMDTINRYPDLILRRKLQYQVYKIDPKKENDRVSQNTFSVGPEDFVYDAEPVISDKKNPDNRFDKIVAYDFYLAGRSKEKYRAEFIGNSLDKAKFSVTANQSSFLILSESRGTGDGRKVSVEFMLEDKPADDIQIRIHSTKAHPAILESLNLRRLP</sequence>
<feature type="transmembrane region" description="Helical" evidence="8">
    <location>
        <begin position="505"/>
        <end position="523"/>
    </location>
</feature>
<feature type="transmembrane region" description="Helical" evidence="8">
    <location>
        <begin position="256"/>
        <end position="273"/>
    </location>
</feature>
<dbReference type="EMBL" id="JBHILJ010000004">
    <property type="protein sequence ID" value="MFB5736577.1"/>
    <property type="molecule type" value="Genomic_DNA"/>
</dbReference>
<gene>
    <name evidence="10" type="ORF">ACE5IX_08670</name>
</gene>
<dbReference type="GO" id="GO:0016757">
    <property type="term" value="F:glycosyltransferase activity"/>
    <property type="evidence" value="ECO:0007669"/>
    <property type="project" value="UniProtKB-KW"/>
</dbReference>
<dbReference type="EC" id="2.4.-.-" evidence="10"/>
<feature type="transmembrane region" description="Helical" evidence="8">
    <location>
        <begin position="301"/>
        <end position="318"/>
    </location>
</feature>
<dbReference type="Pfam" id="PF13231">
    <property type="entry name" value="PMT_2"/>
    <property type="match status" value="1"/>
</dbReference>
<comment type="caution">
    <text evidence="10">The sequence shown here is derived from an EMBL/GenBank/DDBJ whole genome shotgun (WGS) entry which is preliminary data.</text>
</comment>
<reference evidence="10 11" key="1">
    <citation type="submission" date="2024-09" db="EMBL/GenBank/DDBJ databases">
        <title>Taxonomic and Genotyping Characterization of Leptospira Strains isolated from Multiple Sources in Colombia highlights the importance of intermediate species.</title>
        <authorList>
            <person name="Torres Higuera L."/>
            <person name="Rojas Tapias D."/>
            <person name="Jimenez Velasquez S."/>
            <person name="Renjifo Ibanez C."/>
        </authorList>
    </citation>
    <scope>NUCLEOTIDE SEQUENCE [LARGE SCALE GENOMIC DNA]</scope>
    <source>
        <strain evidence="10 11">Lep080</strain>
    </source>
</reference>
<feature type="domain" description="Glycosyltransferase RgtA/B/C/D-like" evidence="9">
    <location>
        <begin position="189"/>
        <end position="335"/>
    </location>
</feature>
<evidence type="ECO:0000256" key="3">
    <source>
        <dbReference type="ARBA" id="ARBA00022676"/>
    </source>
</evidence>
<feature type="transmembrane region" description="Helical" evidence="8">
    <location>
        <begin position="61"/>
        <end position="80"/>
    </location>
</feature>
<proteinExistence type="predicted"/>
<evidence type="ECO:0000313" key="11">
    <source>
        <dbReference type="Proteomes" id="UP001580391"/>
    </source>
</evidence>
<feature type="transmembrane region" description="Helical" evidence="8">
    <location>
        <begin position="402"/>
        <end position="422"/>
    </location>
</feature>